<comment type="caution">
    <text evidence="1">The sequence shown here is derived from an EMBL/GenBank/DDBJ whole genome shotgun (WGS) entry which is preliminary data.</text>
</comment>
<reference evidence="1" key="2">
    <citation type="journal article" date="2021" name="PeerJ">
        <title>Extensive microbial diversity within the chicken gut microbiome revealed by metagenomics and culture.</title>
        <authorList>
            <person name="Gilroy R."/>
            <person name="Ravi A."/>
            <person name="Getino M."/>
            <person name="Pursley I."/>
            <person name="Horton D.L."/>
            <person name="Alikhan N.F."/>
            <person name="Baker D."/>
            <person name="Gharbi K."/>
            <person name="Hall N."/>
            <person name="Watson M."/>
            <person name="Adriaenssens E.M."/>
            <person name="Foster-Nyarko E."/>
            <person name="Jarju S."/>
            <person name="Secka A."/>
            <person name="Antonio M."/>
            <person name="Oren A."/>
            <person name="Chaudhuri R.R."/>
            <person name="La Ragione R."/>
            <person name="Hildebrand F."/>
            <person name="Pallen M.J."/>
        </authorList>
    </citation>
    <scope>NUCLEOTIDE SEQUENCE</scope>
    <source>
        <strain evidence="1">6919</strain>
    </source>
</reference>
<dbReference type="SUPFAM" id="SSF56529">
    <property type="entry name" value="FAH"/>
    <property type="match status" value="1"/>
</dbReference>
<accession>A0A9D9IN35</accession>
<sequence>MKDNLLGEGLPVAVATSFDGSVVLGDSYPVCADGHMTVTLSVDGKELGNWEITSVNDMLDSSIELISRYFTLKIGDCVILDFGMGNCELVIGSHLSAVINGKESVNVKIK</sequence>
<organism evidence="1 2">
    <name type="scientific">Candidatus Limisoma faecipullorum</name>
    <dbReference type="NCBI Taxonomy" id="2840854"/>
    <lineage>
        <taxon>Bacteria</taxon>
        <taxon>Pseudomonadati</taxon>
        <taxon>Bacteroidota</taxon>
        <taxon>Bacteroidia</taxon>
        <taxon>Bacteroidales</taxon>
        <taxon>Candidatus Limisoma</taxon>
    </lineage>
</organism>
<dbReference type="AlphaFoldDB" id="A0A9D9IN35"/>
<evidence type="ECO:0000313" key="2">
    <source>
        <dbReference type="Proteomes" id="UP000823598"/>
    </source>
</evidence>
<dbReference type="GO" id="GO:0003824">
    <property type="term" value="F:catalytic activity"/>
    <property type="evidence" value="ECO:0007669"/>
    <property type="project" value="InterPro"/>
</dbReference>
<reference evidence="1" key="1">
    <citation type="submission" date="2020-10" db="EMBL/GenBank/DDBJ databases">
        <authorList>
            <person name="Gilroy R."/>
        </authorList>
    </citation>
    <scope>NUCLEOTIDE SEQUENCE</scope>
    <source>
        <strain evidence="1">6919</strain>
    </source>
</reference>
<proteinExistence type="predicted"/>
<evidence type="ECO:0000313" key="1">
    <source>
        <dbReference type="EMBL" id="MBO8475537.1"/>
    </source>
</evidence>
<protein>
    <submittedName>
        <fullName evidence="1">Uncharacterized protein</fullName>
    </submittedName>
</protein>
<dbReference type="InterPro" id="IPR036663">
    <property type="entry name" value="Fumarylacetoacetase_C_sf"/>
</dbReference>
<dbReference type="Proteomes" id="UP000823598">
    <property type="component" value="Unassembled WGS sequence"/>
</dbReference>
<dbReference type="EMBL" id="JADIMC010000012">
    <property type="protein sequence ID" value="MBO8475537.1"/>
    <property type="molecule type" value="Genomic_DNA"/>
</dbReference>
<name>A0A9D9IN35_9BACT</name>
<gene>
    <name evidence="1" type="ORF">IAB88_00930</name>
</gene>